<evidence type="ECO:0000313" key="5">
    <source>
        <dbReference type="Proteomes" id="UP000002593"/>
    </source>
</evidence>
<dbReference type="Gene3D" id="3.30.230.10">
    <property type="match status" value="1"/>
</dbReference>
<keyword evidence="4" id="KW-0645">Protease</keyword>
<organism evidence="4 5">
    <name type="scientific">Hyperthermus butylicus (strain DSM 5456 / JCM 9403 / PLM1-5)</name>
    <dbReference type="NCBI Taxonomy" id="415426"/>
    <lineage>
        <taxon>Archaea</taxon>
        <taxon>Thermoproteota</taxon>
        <taxon>Thermoprotei</taxon>
        <taxon>Desulfurococcales</taxon>
        <taxon>Pyrodictiaceae</taxon>
        <taxon>Hyperthermus</taxon>
    </lineage>
</organism>
<dbReference type="OrthoDB" id="15499at2157"/>
<dbReference type="InterPro" id="IPR008269">
    <property type="entry name" value="Lon_proteolytic"/>
</dbReference>
<gene>
    <name evidence="4" type="ordered locus">Hbut_0090</name>
</gene>
<dbReference type="EnsemblBacteria" id="ABM79965">
    <property type="protein sequence ID" value="ABM79965"/>
    <property type="gene ID" value="Hbut_0090"/>
</dbReference>
<accession>A2BJ04</accession>
<name>A2BJ04_HYPBU</name>
<dbReference type="SUPFAM" id="SSF54211">
    <property type="entry name" value="Ribosomal protein S5 domain 2-like"/>
    <property type="match status" value="1"/>
</dbReference>
<dbReference type="GO" id="GO:0006508">
    <property type="term" value="P:proteolysis"/>
    <property type="evidence" value="ECO:0007669"/>
    <property type="project" value="UniProtKB-KW"/>
</dbReference>
<dbReference type="Pfam" id="PF05362">
    <property type="entry name" value="Lon_C"/>
    <property type="match status" value="1"/>
</dbReference>
<feature type="domain" description="Lon proteolytic" evidence="3">
    <location>
        <begin position="109"/>
        <end position="174"/>
    </location>
</feature>
<evidence type="ECO:0000256" key="1">
    <source>
        <dbReference type="ARBA" id="ARBA00004141"/>
    </source>
</evidence>
<dbReference type="GO" id="GO:0004252">
    <property type="term" value="F:serine-type endopeptidase activity"/>
    <property type="evidence" value="ECO:0007669"/>
    <property type="project" value="InterPro"/>
</dbReference>
<dbReference type="InterPro" id="IPR014721">
    <property type="entry name" value="Ribsml_uS5_D2-typ_fold_subgr"/>
</dbReference>
<feature type="transmembrane region" description="Helical" evidence="2">
    <location>
        <begin position="561"/>
        <end position="583"/>
    </location>
</feature>
<dbReference type="KEGG" id="hbu:Hbut_0090"/>
<evidence type="ECO:0000313" key="4">
    <source>
        <dbReference type="EMBL" id="ABM79965.1"/>
    </source>
</evidence>
<dbReference type="GeneID" id="4781931"/>
<keyword evidence="2" id="KW-0472">Membrane</keyword>
<proteinExistence type="predicted"/>
<keyword evidence="5" id="KW-1185">Reference proteome</keyword>
<sequence length="592" mass="63323">MRPNHARLLIALVLVAIIAFPTPASAASVCLELGLLAVNEDNGALHGEVIPAQLTVTWPGNGTVSLLSSNDIGPSTRVSTFIAFQVAAILAGIDPRYYNVTITFKTEEPVSGPSASGFIAAALYSIFIGLEPSKKATMTGMTSATGFVLPVAGLSYKLEAAAREGYVVTIVPWQPDILENSSLPPQGLTIRHACSIEDAALLLAGGNPVNLTTRLALNPLTLFGNEVAKFRYYALLFSNYTLKLVDSIDNEHVAKIVERLARESITIADKSPYSAASMAFLSLYLASTAVAEQHGYAAVERLLGVSIEDILAEARTSVEHAASLFNYTGSCGLWGFEALAAAKLRLYLAEHAAKSDDEDVKVLALLRAYSAESWAKLARVDYGPRVSCAELREAVRILVNYANYTYEYLASIIDRYINVTRMVDGRTIEEWLADARHALENGDYALAAGIALYVVDEVEQILITSSPLPQSCVLGRAERIEILQYGRGLLGLVSGLTLAYALGEANLTANITGNHNIPEGLAITSIVWSLLPLTLTSIEPSGAPAPTLAPASCPLRSIQQYIMALVIVSAVLAILAYASALTARRARLEVVQ</sequence>
<reference evidence="4 5" key="1">
    <citation type="journal article" date="2007" name="Archaea">
        <title>The genome of Hyperthermus butylicus: a sulfur-reducing, peptide fermenting, neutrophilic Crenarchaeote growing up to 108 degrees C.</title>
        <authorList>
            <person name="Brugger K."/>
            <person name="Chen L."/>
            <person name="Stark M."/>
            <person name="Zibat A."/>
            <person name="Redder P."/>
            <person name="Ruepp A."/>
            <person name="Awayez M."/>
            <person name="She Q."/>
            <person name="Garrett R.A."/>
            <person name="Klenk H.P."/>
        </authorList>
    </citation>
    <scope>NUCLEOTIDE SEQUENCE [LARGE SCALE GENOMIC DNA]</scope>
    <source>
        <strain evidence="5">DSM 5456 / JCM 9403 / PLM1-5</strain>
    </source>
</reference>
<dbReference type="GO" id="GO:0016020">
    <property type="term" value="C:membrane"/>
    <property type="evidence" value="ECO:0007669"/>
    <property type="project" value="UniProtKB-SubCell"/>
</dbReference>
<dbReference type="InterPro" id="IPR020568">
    <property type="entry name" value="Ribosomal_Su5_D2-typ_SF"/>
</dbReference>
<dbReference type="GO" id="GO:0004176">
    <property type="term" value="F:ATP-dependent peptidase activity"/>
    <property type="evidence" value="ECO:0007669"/>
    <property type="project" value="InterPro"/>
</dbReference>
<evidence type="ECO:0000259" key="3">
    <source>
        <dbReference type="Pfam" id="PF05362"/>
    </source>
</evidence>
<dbReference type="eggNOG" id="arCOG01937">
    <property type="taxonomic scope" value="Archaea"/>
</dbReference>
<keyword evidence="2" id="KW-1133">Transmembrane helix</keyword>
<keyword evidence="2" id="KW-0812">Transmembrane</keyword>
<protein>
    <submittedName>
        <fullName evidence="4">Archaeal serine protease</fullName>
    </submittedName>
</protein>
<dbReference type="AlphaFoldDB" id="A2BJ04"/>
<evidence type="ECO:0000256" key="2">
    <source>
        <dbReference type="SAM" id="Phobius"/>
    </source>
</evidence>
<keyword evidence="4" id="KW-0378">Hydrolase</keyword>
<dbReference type="Proteomes" id="UP000002593">
    <property type="component" value="Chromosome"/>
</dbReference>
<comment type="subcellular location">
    <subcellularLocation>
        <location evidence="1">Membrane</location>
        <topology evidence="1">Multi-pass membrane protein</topology>
    </subcellularLocation>
</comment>
<dbReference type="PRINTS" id="PR00830">
    <property type="entry name" value="ENDOLAPTASE"/>
</dbReference>
<dbReference type="EMBL" id="CP000493">
    <property type="protein sequence ID" value="ABM79965.1"/>
    <property type="molecule type" value="Genomic_DNA"/>
</dbReference>
<dbReference type="RefSeq" id="WP_011821282.1">
    <property type="nucleotide sequence ID" value="NC_008818.1"/>
</dbReference>
<dbReference type="HOGENOM" id="CLU_460516_0_0_2"/>